<evidence type="ECO:0000313" key="1">
    <source>
        <dbReference type="EMBL" id="KKM91461.1"/>
    </source>
</evidence>
<sequence>MVTDPEKIKPLLGRAIHQALATKPDKDPRRDSLTGEKLWIRAASPMVDYLYSEVSGSGGNQSLQDVTDIGNTTTNDIKCQSIYINYDGGEGTSFLYFYDGGSQTGAYLKWDDSPGTFKFNKPLSMSSNKITSVTDPTSDQDAATKKYVDDVSGSIGSNLESNYATKTYAVNYTDTVSGSIGQDLNHQILEARAYTDQNFIAMKEPTGFPNRTDSSMNFTDATRVLEIKDTFDYYIKGTKYSISGSSVAITDTEGQWFFYLNSSSNLVATQTFDAATINEDNAYVASLYWDASANVHLYLGEERHGITMDGATHSYLHTTRGTSYDSGLGLDMNNGGSGADAADAQLGYAAGSIRDEDLEHEIAVDADPATIPIFYLIGASAEWQRKTADSYPLIYEGSVGGDYSDVRVPYNLDTAGTWSLADPGQGNFVLVHYFATNDATQPVIGVQGQNVYTSTNSARDGAAVELDTIYTVGLPFVEFKAIATVIFQTRTTYANTPNARTVDVDSDGHDYVDWRRSGGGGSAAVGAISSHSTLSDLTHDDHLQYSLVDGTRAYTGTVEVSGSLSVDGNIRTNANMYINFGGGDGDSSLYFYENSSVVGASLMWDDSPGIFKFSHGIEVESLEINQTPVSGSTTPDVFITLTVQQPGGINRTIRIAGEMI</sequence>
<organism evidence="1">
    <name type="scientific">marine sediment metagenome</name>
    <dbReference type="NCBI Taxonomy" id="412755"/>
    <lineage>
        <taxon>unclassified sequences</taxon>
        <taxon>metagenomes</taxon>
        <taxon>ecological metagenomes</taxon>
    </lineage>
</organism>
<proteinExistence type="predicted"/>
<comment type="caution">
    <text evidence="1">The sequence shown here is derived from an EMBL/GenBank/DDBJ whole genome shotgun (WGS) entry which is preliminary data.</text>
</comment>
<name>A0A0F9LWF1_9ZZZZ</name>
<gene>
    <name evidence="1" type="ORF">LCGC14_1228230</name>
</gene>
<accession>A0A0F9LWF1</accession>
<dbReference type="EMBL" id="LAZR01006527">
    <property type="protein sequence ID" value="KKM91461.1"/>
    <property type="molecule type" value="Genomic_DNA"/>
</dbReference>
<dbReference type="AlphaFoldDB" id="A0A0F9LWF1"/>
<reference evidence="1" key="1">
    <citation type="journal article" date="2015" name="Nature">
        <title>Complex archaea that bridge the gap between prokaryotes and eukaryotes.</title>
        <authorList>
            <person name="Spang A."/>
            <person name="Saw J.H."/>
            <person name="Jorgensen S.L."/>
            <person name="Zaremba-Niedzwiedzka K."/>
            <person name="Martijn J."/>
            <person name="Lind A.E."/>
            <person name="van Eijk R."/>
            <person name="Schleper C."/>
            <person name="Guy L."/>
            <person name="Ettema T.J."/>
        </authorList>
    </citation>
    <scope>NUCLEOTIDE SEQUENCE</scope>
</reference>
<protein>
    <submittedName>
        <fullName evidence="1">Uncharacterized protein</fullName>
    </submittedName>
</protein>